<reference evidence="1" key="1">
    <citation type="journal article" date="2021" name="Nat. Commun.">
        <title>Genetic determinants of endophytism in the Arabidopsis root mycobiome.</title>
        <authorList>
            <person name="Mesny F."/>
            <person name="Miyauchi S."/>
            <person name="Thiergart T."/>
            <person name="Pickel B."/>
            <person name="Atanasova L."/>
            <person name="Karlsson M."/>
            <person name="Huettel B."/>
            <person name="Barry K.W."/>
            <person name="Haridas S."/>
            <person name="Chen C."/>
            <person name="Bauer D."/>
            <person name="Andreopoulos W."/>
            <person name="Pangilinan J."/>
            <person name="LaButti K."/>
            <person name="Riley R."/>
            <person name="Lipzen A."/>
            <person name="Clum A."/>
            <person name="Drula E."/>
            <person name="Henrissat B."/>
            <person name="Kohler A."/>
            <person name="Grigoriev I.V."/>
            <person name="Martin F.M."/>
            <person name="Hacquard S."/>
        </authorList>
    </citation>
    <scope>NUCLEOTIDE SEQUENCE</scope>
    <source>
        <strain evidence="1">MPI-SDFR-AT-0120</strain>
    </source>
</reference>
<evidence type="ECO:0000313" key="2">
    <source>
        <dbReference type="Proteomes" id="UP000813461"/>
    </source>
</evidence>
<protein>
    <submittedName>
        <fullName evidence="1">Uncharacterized protein</fullName>
    </submittedName>
</protein>
<dbReference type="Proteomes" id="UP000813461">
    <property type="component" value="Unassembled WGS sequence"/>
</dbReference>
<name>A0A8K0R475_9PLEO</name>
<dbReference type="AlphaFoldDB" id="A0A8K0R475"/>
<organism evidence="1 2">
    <name type="scientific">Paraphoma chrysanthemicola</name>
    <dbReference type="NCBI Taxonomy" id="798071"/>
    <lineage>
        <taxon>Eukaryota</taxon>
        <taxon>Fungi</taxon>
        <taxon>Dikarya</taxon>
        <taxon>Ascomycota</taxon>
        <taxon>Pezizomycotina</taxon>
        <taxon>Dothideomycetes</taxon>
        <taxon>Pleosporomycetidae</taxon>
        <taxon>Pleosporales</taxon>
        <taxon>Pleosporineae</taxon>
        <taxon>Phaeosphaeriaceae</taxon>
        <taxon>Paraphoma</taxon>
    </lineage>
</organism>
<dbReference type="Gene3D" id="3.80.10.10">
    <property type="entry name" value="Ribonuclease Inhibitor"/>
    <property type="match status" value="1"/>
</dbReference>
<proteinExistence type="predicted"/>
<dbReference type="InterPro" id="IPR032675">
    <property type="entry name" value="LRR_dom_sf"/>
</dbReference>
<keyword evidence="2" id="KW-1185">Reference proteome</keyword>
<accession>A0A8K0R475</accession>
<dbReference type="EMBL" id="JAGMVJ010000011">
    <property type="protein sequence ID" value="KAH7086614.1"/>
    <property type="molecule type" value="Genomic_DNA"/>
</dbReference>
<dbReference type="OrthoDB" id="3770506at2759"/>
<evidence type="ECO:0000313" key="1">
    <source>
        <dbReference type="EMBL" id="KAH7086614.1"/>
    </source>
</evidence>
<comment type="caution">
    <text evidence="1">The sequence shown here is derived from an EMBL/GenBank/DDBJ whole genome shotgun (WGS) entry which is preliminary data.</text>
</comment>
<sequence length="460" mass="52712">MRLEALPVEIISGICRVLGRRYFRDSGDEVTVFYDDRDFQALRITCKELYHKTEFDATIRYSCLLEVLNIPLDLDGIIQLYQISKKIAWRDWIDKLFLSESNLHDDSGEDDEDDQHDPIYGHIASPARILHEELAMSCRASSEELQLLAECFRNLKSAKNLSRIQLNINSGHEMFLHAMVLANFPHKVATFLIHPKDFSTVGYGSFLRSPQNYLSVVKGLQIQPSFYGHDTIRLRTSRQKAENNKGLHLQNYRPTTKSLTQFISTLNTIESLELHGCRSRPCLRLCHGCDDLFVQNFARTVYSNLTHLIVTNMFISGSRLRAFIKRHTETLHTVYMYSVTLTDGTWRSIMQGLAKLNVRCLVLTSLWQKRPAQSVTQGVVYPTGYTPQIRIYIEGAAYIKEFLHFSVLLFKTVSNINSARFTKPPPKYHEVRLFQPPTAESSRVHSKSTVAIRQYAGVGA</sequence>
<gene>
    <name evidence="1" type="ORF">FB567DRAFT_561248</name>
</gene>